<feature type="transmembrane region" description="Helical" evidence="1">
    <location>
        <begin position="140"/>
        <end position="159"/>
    </location>
</feature>
<keyword evidence="1" id="KW-1133">Transmembrane helix</keyword>
<evidence type="ECO:0008006" key="4">
    <source>
        <dbReference type="Google" id="ProtNLM"/>
    </source>
</evidence>
<dbReference type="RefSeq" id="WP_226583210.1">
    <property type="nucleotide sequence ID" value="NZ_BLAY01000053.1"/>
</dbReference>
<keyword evidence="1" id="KW-0812">Transmembrane</keyword>
<evidence type="ECO:0000313" key="2">
    <source>
        <dbReference type="EMBL" id="GET38830.1"/>
    </source>
</evidence>
<keyword evidence="3" id="KW-1185">Reference proteome</keyword>
<accession>A0AAV3XFD2</accession>
<feature type="transmembrane region" description="Helical" evidence="1">
    <location>
        <begin position="166"/>
        <end position="184"/>
    </location>
</feature>
<dbReference type="Proteomes" id="UP001050975">
    <property type="component" value="Unassembled WGS sequence"/>
</dbReference>
<feature type="transmembrane region" description="Helical" evidence="1">
    <location>
        <begin position="314"/>
        <end position="336"/>
    </location>
</feature>
<proteinExistence type="predicted"/>
<evidence type="ECO:0000313" key="3">
    <source>
        <dbReference type="Proteomes" id="UP001050975"/>
    </source>
</evidence>
<sequence length="370" mass="41776">MNTNPINVVPQVEVRNQRFFNNGFIKTAMAIGLIATIGLSTVNNYGVSWDEPIHIKNVGWNYELILKNQPLPKHPADIKYYGVAFDIAAETLYQLKNGFPRIEINRDRFVLKHAVTFLFSVLAYVSVAGIVGIFCGAEYAWLGSITLALFPGFWGHSFFNPKDIPFAVLFTLSTWMGAYLVEGYSKLDEKVKIGFNRFSITSILFGVLVGLLTIARIGGFVFLGFIPFTYIVTRVGTEKITRYTYKNIFISWILIFISWAIVTTVCHPVSWSNPVGWFLEAFEYHSNHGWVGTVLFDGKFILGSQLPWYYLPRIVTITVPEIFLLLFIIGLGLSVYKYSQFSNLQKACLILVLLQIFSLSSYGIVKGSTL</sequence>
<feature type="transmembrane region" description="Helical" evidence="1">
    <location>
        <begin position="204"/>
        <end position="228"/>
    </location>
</feature>
<dbReference type="EMBL" id="BLAY01000053">
    <property type="protein sequence ID" value="GET38830.1"/>
    <property type="molecule type" value="Genomic_DNA"/>
</dbReference>
<feature type="transmembrane region" description="Helical" evidence="1">
    <location>
        <begin position="114"/>
        <end position="134"/>
    </location>
</feature>
<comment type="caution">
    <text evidence="2">The sequence shown here is derived from an EMBL/GenBank/DDBJ whole genome shotgun (WGS) entry which is preliminary data.</text>
</comment>
<organism evidence="2 3">
    <name type="scientific">Microseira wollei NIES-4236</name>
    <dbReference type="NCBI Taxonomy" id="2530354"/>
    <lineage>
        <taxon>Bacteria</taxon>
        <taxon>Bacillati</taxon>
        <taxon>Cyanobacteriota</taxon>
        <taxon>Cyanophyceae</taxon>
        <taxon>Oscillatoriophycideae</taxon>
        <taxon>Aerosakkonematales</taxon>
        <taxon>Aerosakkonemataceae</taxon>
        <taxon>Microseira</taxon>
    </lineage>
</organism>
<evidence type="ECO:0000256" key="1">
    <source>
        <dbReference type="SAM" id="Phobius"/>
    </source>
</evidence>
<keyword evidence="1" id="KW-0472">Membrane</keyword>
<reference evidence="2" key="1">
    <citation type="submission" date="2019-10" db="EMBL/GenBank/DDBJ databases">
        <title>Draft genome sequece of Microseira wollei NIES-4236.</title>
        <authorList>
            <person name="Yamaguchi H."/>
            <person name="Suzuki S."/>
            <person name="Kawachi M."/>
        </authorList>
    </citation>
    <scope>NUCLEOTIDE SEQUENCE</scope>
    <source>
        <strain evidence="2">NIES-4236</strain>
    </source>
</reference>
<protein>
    <recommendedName>
        <fullName evidence="4">Glycosyltransferase RgtA/B/C/D-like domain-containing protein</fullName>
    </recommendedName>
</protein>
<gene>
    <name evidence="2" type="ORF">MiSe_35890</name>
</gene>
<feature type="transmembrane region" description="Helical" evidence="1">
    <location>
        <begin position="348"/>
        <end position="365"/>
    </location>
</feature>
<dbReference type="AlphaFoldDB" id="A0AAV3XFD2"/>
<name>A0AAV3XFD2_9CYAN</name>
<feature type="transmembrane region" description="Helical" evidence="1">
    <location>
        <begin position="249"/>
        <end position="270"/>
    </location>
</feature>